<protein>
    <recommendedName>
        <fullName evidence="4">DUF3551 domain-containing protein</fullName>
    </recommendedName>
</protein>
<keyword evidence="3" id="KW-1185">Reference proteome</keyword>
<evidence type="ECO:0008006" key="4">
    <source>
        <dbReference type="Google" id="ProtNLM"/>
    </source>
</evidence>
<evidence type="ECO:0000313" key="3">
    <source>
        <dbReference type="Proteomes" id="UP001408594"/>
    </source>
</evidence>
<dbReference type="EMBL" id="BAABRT010000012">
    <property type="protein sequence ID" value="GAA5525236.1"/>
    <property type="molecule type" value="Genomic_DNA"/>
</dbReference>
<keyword evidence="1" id="KW-0732">Signal</keyword>
<feature type="signal peptide" evidence="1">
    <location>
        <begin position="1"/>
        <end position="23"/>
    </location>
</feature>
<dbReference type="RefSeq" id="WP_345550758.1">
    <property type="nucleotide sequence ID" value="NZ_BAABRT010000012.1"/>
</dbReference>
<sequence length="105" mass="11762">MNSKKTTAAFFALSFAGSLLAQASWAEEEPKCHVYLPSSGWTTNVRAQVRTQYSSQNLCKSQLSGLPCYRYFESREACRSDDASLVNLFLMDAERDGQIISNIPR</sequence>
<evidence type="ECO:0000313" key="2">
    <source>
        <dbReference type="EMBL" id="GAA5525236.1"/>
    </source>
</evidence>
<evidence type="ECO:0000256" key="1">
    <source>
        <dbReference type="SAM" id="SignalP"/>
    </source>
</evidence>
<gene>
    <name evidence="2" type="ORF">Maes01_01801</name>
</gene>
<name>A0ABP9WSX4_9GAMM</name>
<proteinExistence type="predicted"/>
<reference evidence="2 3" key="1">
    <citation type="submission" date="2024-02" db="EMBL/GenBank/DDBJ databases">
        <title>Microbulbifer aestuariivivens NBRC 112533.</title>
        <authorList>
            <person name="Ichikawa N."/>
            <person name="Katano-Makiyama Y."/>
            <person name="Hidaka K."/>
        </authorList>
    </citation>
    <scope>NUCLEOTIDE SEQUENCE [LARGE SCALE GENOMIC DNA]</scope>
    <source>
        <strain evidence="2 3">NBRC 112533</strain>
    </source>
</reference>
<organism evidence="2 3">
    <name type="scientific">Microbulbifer aestuariivivens</name>
    <dbReference type="NCBI Taxonomy" id="1908308"/>
    <lineage>
        <taxon>Bacteria</taxon>
        <taxon>Pseudomonadati</taxon>
        <taxon>Pseudomonadota</taxon>
        <taxon>Gammaproteobacteria</taxon>
        <taxon>Cellvibrionales</taxon>
        <taxon>Microbulbiferaceae</taxon>
        <taxon>Microbulbifer</taxon>
    </lineage>
</organism>
<feature type="chain" id="PRO_5047167257" description="DUF3551 domain-containing protein" evidence="1">
    <location>
        <begin position="24"/>
        <end position="105"/>
    </location>
</feature>
<accession>A0ABP9WSX4</accession>
<comment type="caution">
    <text evidence="2">The sequence shown here is derived from an EMBL/GenBank/DDBJ whole genome shotgun (WGS) entry which is preliminary data.</text>
</comment>
<dbReference type="Proteomes" id="UP001408594">
    <property type="component" value="Unassembled WGS sequence"/>
</dbReference>